<dbReference type="EMBL" id="VISQ01000001">
    <property type="protein sequence ID" value="TVZ72114.1"/>
    <property type="molecule type" value="Genomic_DNA"/>
</dbReference>
<evidence type="ECO:0000259" key="1">
    <source>
        <dbReference type="PROSITE" id="PS50883"/>
    </source>
</evidence>
<accession>A0A559TBZ0</accession>
<dbReference type="Pfam" id="PF00563">
    <property type="entry name" value="EAL"/>
    <property type="match status" value="1"/>
</dbReference>
<proteinExistence type="predicted"/>
<gene>
    <name evidence="2" type="ORF">FHU10_4780</name>
</gene>
<dbReference type="PANTHER" id="PTHR33121:SF78">
    <property type="entry name" value="CYCLIC DI-GMP PHOSPHODIESTERASE PDEH"/>
    <property type="match status" value="1"/>
</dbReference>
<dbReference type="InterPro" id="IPR001633">
    <property type="entry name" value="EAL_dom"/>
</dbReference>
<reference evidence="2" key="2">
    <citation type="submission" date="2019-08" db="EMBL/GenBank/DDBJ databases">
        <title>Investigation of anaerobic lignin degradation for improved lignocellulosic biofuels.</title>
        <authorList>
            <person name="Deangelis K.PhD."/>
        </authorList>
    </citation>
    <scope>NUCLEOTIDE SEQUENCE [LARGE SCALE GENOMIC DNA]</scope>
    <source>
        <strain evidence="2">128R</strain>
    </source>
</reference>
<dbReference type="SUPFAM" id="SSF141868">
    <property type="entry name" value="EAL domain-like"/>
    <property type="match status" value="1"/>
</dbReference>
<dbReference type="Gene3D" id="3.20.20.450">
    <property type="entry name" value="EAL domain"/>
    <property type="match status" value="1"/>
</dbReference>
<evidence type="ECO:0000313" key="2">
    <source>
        <dbReference type="EMBL" id="TVZ72114.1"/>
    </source>
</evidence>
<organism evidence="2">
    <name type="scientific">Serratia fonticola</name>
    <dbReference type="NCBI Taxonomy" id="47917"/>
    <lineage>
        <taxon>Bacteria</taxon>
        <taxon>Pseudomonadati</taxon>
        <taxon>Pseudomonadota</taxon>
        <taxon>Gammaproteobacteria</taxon>
        <taxon>Enterobacterales</taxon>
        <taxon>Yersiniaceae</taxon>
        <taxon>Serratia</taxon>
    </lineage>
</organism>
<dbReference type="InterPro" id="IPR050706">
    <property type="entry name" value="Cyclic-di-GMP_PDE-like"/>
</dbReference>
<name>A0A559TBZ0_SERFO</name>
<dbReference type="InterPro" id="IPR035919">
    <property type="entry name" value="EAL_sf"/>
</dbReference>
<reference evidence="2" key="1">
    <citation type="submission" date="2019-06" db="EMBL/GenBank/DDBJ databases">
        <authorList>
            <person name="Deangelis K."/>
            <person name="Huntemann M."/>
            <person name="Clum A."/>
            <person name="Pillay M."/>
            <person name="Palaniappan K."/>
            <person name="Varghese N."/>
            <person name="Mikhailova N."/>
            <person name="Stamatis D."/>
            <person name="Reddy T."/>
            <person name="Daum C."/>
            <person name="Shapiro N."/>
            <person name="Ivanova N."/>
            <person name="Kyrpides N."/>
            <person name="Woyke T."/>
        </authorList>
    </citation>
    <scope>NUCLEOTIDE SEQUENCE [LARGE SCALE GENOMIC DNA]</scope>
    <source>
        <strain evidence="2">128R</strain>
    </source>
</reference>
<dbReference type="AlphaFoldDB" id="A0A559TBZ0"/>
<dbReference type="PANTHER" id="PTHR33121">
    <property type="entry name" value="CYCLIC DI-GMP PHOSPHODIESTERASE PDEF"/>
    <property type="match status" value="1"/>
</dbReference>
<dbReference type="SMART" id="SM00052">
    <property type="entry name" value="EAL"/>
    <property type="match status" value="1"/>
</dbReference>
<protein>
    <submittedName>
        <fullName evidence="2">EAL domain-containing protein (Putative c-di-GMP-specific phosphodiesterase class I)</fullName>
    </submittedName>
</protein>
<dbReference type="PROSITE" id="PS50883">
    <property type="entry name" value="EAL"/>
    <property type="match status" value="1"/>
</dbReference>
<feature type="domain" description="EAL" evidence="1">
    <location>
        <begin position="4"/>
        <end position="255"/>
    </location>
</feature>
<comment type="caution">
    <text evidence="2">The sequence shown here is derived from an EMBL/GenBank/DDBJ whole genome shotgun (WGS) entry which is preliminary data.</text>
</comment>
<sequence length="255" mass="29197">MNIIKPLALKMNIQLDADFISQYVFQPVYTLAGKLLALELLTRFSSLNGDLAMPTEIGITLLSPEQRIELFNEQLVLVEKHASWFVEYGILLTINIEETIVDLIVSNPQIRQRLLQWEFITFEISESFPDLSAGKNNEQIRLLSEDFTLWLDDFGSGKATLTALYDGLFDYVKINKRFYWRLFTHQGYDVLIDSLLKNINLLCKGVIVCGIEQREYFNKLKNAGVLGLQGFLWPAVGVGNLHSLPMIAREFDDKQ</sequence>
<dbReference type="GO" id="GO:0071111">
    <property type="term" value="F:cyclic-guanylate-specific phosphodiesterase activity"/>
    <property type="evidence" value="ECO:0007669"/>
    <property type="project" value="InterPro"/>
</dbReference>